<dbReference type="Proteomes" id="UP000307720">
    <property type="component" value="Unassembled WGS sequence"/>
</dbReference>
<evidence type="ECO:0000313" key="1">
    <source>
        <dbReference type="EMBL" id="TGX97368.1"/>
    </source>
</evidence>
<reference evidence="1" key="1">
    <citation type="submission" date="2019-04" db="EMBL/GenBank/DDBJ databases">
        <title>Microbes associate with the intestines of laboratory mice.</title>
        <authorList>
            <person name="Navarre W."/>
            <person name="Wong E."/>
            <person name="Huang K."/>
            <person name="Tropini C."/>
            <person name="Ng K."/>
            <person name="Yu B."/>
        </authorList>
    </citation>
    <scope>NUCLEOTIDE SEQUENCE</scope>
    <source>
        <strain evidence="1">NM72_1-8</strain>
    </source>
</reference>
<accession>A0AC61QWR9</accession>
<proteinExistence type="predicted"/>
<evidence type="ECO:0000313" key="2">
    <source>
        <dbReference type="Proteomes" id="UP000307720"/>
    </source>
</evidence>
<keyword evidence="2" id="KW-1185">Reference proteome</keyword>
<protein>
    <submittedName>
        <fullName evidence="1">Biotin/lipoyl-binding protein</fullName>
    </submittedName>
</protein>
<dbReference type="EMBL" id="SRZB01000033">
    <property type="protein sequence ID" value="TGX97368.1"/>
    <property type="molecule type" value="Genomic_DNA"/>
</dbReference>
<organism evidence="1 2">
    <name type="scientific">Hominisplanchenecus murintestinalis</name>
    <dbReference type="NCBI Taxonomy" id="2941517"/>
    <lineage>
        <taxon>Bacteria</taxon>
        <taxon>Bacillati</taxon>
        <taxon>Bacillota</taxon>
        <taxon>Clostridia</taxon>
        <taxon>Lachnospirales</taxon>
        <taxon>Lachnospiraceae</taxon>
        <taxon>Hominisplanchenecus</taxon>
    </lineage>
</organism>
<gene>
    <name evidence="1" type="ORF">E5357_12905</name>
</gene>
<comment type="caution">
    <text evidence="1">The sequence shown here is derived from an EMBL/GenBank/DDBJ whole genome shotgun (WGS) entry which is preliminary data.</text>
</comment>
<name>A0AC61QWR9_9FIRM</name>
<sequence length="609" mass="66107">MKRKTLIAAGVGAAVLVIGGGYGVYHIVKSNADPVEVISVSSLNSGWWGDGTSTSGMITANANQEVHLTDGEVIDKVYVKEGDKVKIGDKLLAYDTTLLELDLESEKLDRQSIKLKIKAAQQELEKLKKITPVADNQYGDASGNHGVVLAKTRMVITATESESVQTETPAPETQPPSTEPVQTETPPPETFAPETQPETQPSGEVPGPEQETESEKSPLGQVKAYKKLNYDSKPYKGTGTKDDPYIFFCKEGTTIYASFMNKILGFNELGTSRKNGGMNGDGEGSYAILEIREGDSVNGGFVKSISINGTVKADKPYAPDITWTFGSDGVTKNVPQIDEPETEEPDDPGDDIWGGDDFGDDVYTVTELKEAIKEKEDEIKDLKLDLREANIRVKQAKRKTDAAVVKASINGIVKAVGDPEVGEVDGKAFISVTSNEGMYVRGTINELKLGEVKVGTTMTGMSYESGMNFTAEITEISEYPDTENNYYNSGEPTGSKYPFMAYIEDSTGLTNMEWVDLTLDGNTGGNSSAIYLYKAYIRSENGQSYVYKADENNRLVKQYVKTGATVYSTNIEIKSGLSLEDNIAFPYGKNVTEGAKVKIDEDEAGEVPE</sequence>